<evidence type="ECO:0000256" key="10">
    <source>
        <dbReference type="RuleBase" id="RU361169"/>
    </source>
</evidence>
<keyword evidence="8 10" id="KW-0326">Glycosidase</keyword>
<organism evidence="11 12">
    <name type="scientific">Blyttiomyces helicus</name>
    <dbReference type="NCBI Taxonomy" id="388810"/>
    <lineage>
        <taxon>Eukaryota</taxon>
        <taxon>Fungi</taxon>
        <taxon>Fungi incertae sedis</taxon>
        <taxon>Chytridiomycota</taxon>
        <taxon>Chytridiomycota incertae sedis</taxon>
        <taxon>Chytridiomycetes</taxon>
        <taxon>Chytridiomycetes incertae sedis</taxon>
        <taxon>Blyttiomyces</taxon>
    </lineage>
</organism>
<dbReference type="InterPro" id="IPR011050">
    <property type="entry name" value="Pectin_lyase_fold/virulence"/>
</dbReference>
<evidence type="ECO:0000256" key="3">
    <source>
        <dbReference type="ARBA" id="ARBA00022525"/>
    </source>
</evidence>
<evidence type="ECO:0000256" key="1">
    <source>
        <dbReference type="ARBA" id="ARBA00004613"/>
    </source>
</evidence>
<reference evidence="12" key="1">
    <citation type="journal article" date="2018" name="Nat. Microbiol.">
        <title>Leveraging single-cell genomics to expand the fungal tree of life.</title>
        <authorList>
            <person name="Ahrendt S.R."/>
            <person name="Quandt C.A."/>
            <person name="Ciobanu D."/>
            <person name="Clum A."/>
            <person name="Salamov A."/>
            <person name="Andreopoulos B."/>
            <person name="Cheng J.F."/>
            <person name="Woyke T."/>
            <person name="Pelin A."/>
            <person name="Henrissat B."/>
            <person name="Reynolds N.K."/>
            <person name="Benny G.L."/>
            <person name="Smith M.E."/>
            <person name="James T.Y."/>
            <person name="Grigoriev I.V."/>
        </authorList>
    </citation>
    <scope>NUCLEOTIDE SEQUENCE [LARGE SCALE GENOMIC DNA]</scope>
</reference>
<dbReference type="Pfam" id="PF00295">
    <property type="entry name" value="Glyco_hydro_28"/>
    <property type="match status" value="1"/>
</dbReference>
<dbReference type="PANTHER" id="PTHR31736">
    <property type="match status" value="1"/>
</dbReference>
<evidence type="ECO:0000313" key="12">
    <source>
        <dbReference type="Proteomes" id="UP000269721"/>
    </source>
</evidence>
<proteinExistence type="inferred from homology"/>
<evidence type="ECO:0000256" key="9">
    <source>
        <dbReference type="ARBA" id="ARBA00023316"/>
    </source>
</evidence>
<keyword evidence="7" id="KW-0325">Glycoprotein</keyword>
<dbReference type="InterPro" id="IPR000743">
    <property type="entry name" value="Glyco_hydro_28"/>
</dbReference>
<dbReference type="AlphaFoldDB" id="A0A4P9WQ53"/>
<evidence type="ECO:0000313" key="11">
    <source>
        <dbReference type="EMBL" id="RKO93340.1"/>
    </source>
</evidence>
<dbReference type="Gene3D" id="2.160.20.10">
    <property type="entry name" value="Single-stranded right-handed beta-helix, Pectin lyase-like"/>
    <property type="match status" value="1"/>
</dbReference>
<protein>
    <submittedName>
        <fullName evidence="11">Pectin lyase fold/virulence factor</fullName>
    </submittedName>
</protein>
<dbReference type="OrthoDB" id="2268901at2759"/>
<evidence type="ECO:0000256" key="4">
    <source>
        <dbReference type="ARBA" id="ARBA00022729"/>
    </source>
</evidence>
<dbReference type="GO" id="GO:0046576">
    <property type="term" value="F:rhamnogalacturonan alpha-L-rhamnopyranosyl-(1-&gt;4)-alpha-D-galactopyranosyluronide lyase activity"/>
    <property type="evidence" value="ECO:0007669"/>
    <property type="project" value="UniProtKB-ARBA"/>
</dbReference>
<gene>
    <name evidence="11" type="ORF">BDK51DRAFT_37769</name>
</gene>
<name>A0A4P9WQ53_9FUNG</name>
<keyword evidence="9" id="KW-0961">Cell wall biogenesis/degradation</keyword>
<dbReference type="PANTHER" id="PTHR31736:SF19">
    <property type="entry name" value="PECTIN LYASE SUPERFAMILY PROTEIN-RELATED"/>
    <property type="match status" value="1"/>
</dbReference>
<keyword evidence="4" id="KW-0732">Signal</keyword>
<keyword evidence="3" id="KW-0964">Secreted</keyword>
<evidence type="ECO:0000256" key="8">
    <source>
        <dbReference type="ARBA" id="ARBA00023295"/>
    </source>
</evidence>
<dbReference type="EMBL" id="KZ994279">
    <property type="protein sequence ID" value="RKO93340.1"/>
    <property type="molecule type" value="Genomic_DNA"/>
</dbReference>
<dbReference type="GO" id="GO:0071555">
    <property type="term" value="P:cell wall organization"/>
    <property type="evidence" value="ECO:0007669"/>
    <property type="project" value="UniProtKB-KW"/>
</dbReference>
<comment type="similarity">
    <text evidence="2 10">Belongs to the glycosyl hydrolase 28 family.</text>
</comment>
<keyword evidence="11" id="KW-0456">Lyase</keyword>
<sequence>MTIFNVSVEGAQVGATDGVDLSGTDLHAHDIRVTNRDEPSFHIALSDRLLARVQCVTVKTPAKNILVEDCHCYLSGATAQLGSFPGETALENIVYRRMTGVNTTNGIRFKGSVQAFGFVRNVTFEDITFASTLYPLGIDGHWLAGRRPGAPSATPLVYSDIKFINVRGSQLVEPLFRPAIQFDCDAPGTCIDITIDPSVDIWSDDGSKMTASCTFAEGSGACLAAPGKGTLTSLGWALGTAKATTLLFDGTPKVIPTGNPFQSNP</sequence>
<evidence type="ECO:0000256" key="7">
    <source>
        <dbReference type="ARBA" id="ARBA00023180"/>
    </source>
</evidence>
<keyword evidence="5 10" id="KW-0378">Hydrolase</keyword>
<dbReference type="GO" id="GO:0005975">
    <property type="term" value="P:carbohydrate metabolic process"/>
    <property type="evidence" value="ECO:0007669"/>
    <property type="project" value="InterPro"/>
</dbReference>
<dbReference type="InterPro" id="IPR012334">
    <property type="entry name" value="Pectin_lyas_fold"/>
</dbReference>
<evidence type="ECO:0000256" key="5">
    <source>
        <dbReference type="ARBA" id="ARBA00022801"/>
    </source>
</evidence>
<comment type="subcellular location">
    <subcellularLocation>
        <location evidence="1">Secreted</location>
    </subcellularLocation>
</comment>
<dbReference type="GO" id="GO:0005576">
    <property type="term" value="C:extracellular region"/>
    <property type="evidence" value="ECO:0007669"/>
    <property type="project" value="UniProtKB-SubCell"/>
</dbReference>
<dbReference type="Proteomes" id="UP000269721">
    <property type="component" value="Unassembled WGS sequence"/>
</dbReference>
<keyword evidence="6" id="KW-1015">Disulfide bond</keyword>
<dbReference type="GO" id="GO:0004650">
    <property type="term" value="F:polygalacturonase activity"/>
    <property type="evidence" value="ECO:0007669"/>
    <property type="project" value="InterPro"/>
</dbReference>
<dbReference type="SUPFAM" id="SSF51126">
    <property type="entry name" value="Pectin lyase-like"/>
    <property type="match status" value="1"/>
</dbReference>
<keyword evidence="12" id="KW-1185">Reference proteome</keyword>
<accession>A0A4P9WQ53</accession>
<evidence type="ECO:0000256" key="6">
    <source>
        <dbReference type="ARBA" id="ARBA00023157"/>
    </source>
</evidence>
<evidence type="ECO:0000256" key="2">
    <source>
        <dbReference type="ARBA" id="ARBA00008834"/>
    </source>
</evidence>